<name>A0A382BKR2_9ZZZZ</name>
<evidence type="ECO:0000259" key="1">
    <source>
        <dbReference type="Pfam" id="PF01642"/>
    </source>
</evidence>
<feature type="domain" description="Methylmalonyl-CoA mutase alpha/beta chain catalytic" evidence="1">
    <location>
        <begin position="11"/>
        <end position="78"/>
    </location>
</feature>
<feature type="non-terminal residue" evidence="2">
    <location>
        <position position="1"/>
    </location>
</feature>
<sequence length="85" mass="9326">APSIEKLQTISQKEIDGHLKRLSDVREQRDNGKVSDALKELTLASQTGENTFPLILKCVEAYSTLGEISDALRLSFGEQGDFGAF</sequence>
<dbReference type="Gene3D" id="3.20.20.240">
    <property type="entry name" value="Methylmalonyl-CoA mutase"/>
    <property type="match status" value="1"/>
</dbReference>
<accession>A0A382BKR2</accession>
<dbReference type="PANTHER" id="PTHR48101">
    <property type="entry name" value="METHYLMALONYL-COA MUTASE, MITOCHONDRIAL-RELATED"/>
    <property type="match status" value="1"/>
</dbReference>
<dbReference type="GO" id="GO:0016866">
    <property type="term" value="F:intramolecular transferase activity"/>
    <property type="evidence" value="ECO:0007669"/>
    <property type="project" value="InterPro"/>
</dbReference>
<proteinExistence type="predicted"/>
<reference evidence="2" key="1">
    <citation type="submission" date="2018-05" db="EMBL/GenBank/DDBJ databases">
        <authorList>
            <person name="Lanie J.A."/>
            <person name="Ng W.-L."/>
            <person name="Kazmierczak K.M."/>
            <person name="Andrzejewski T.M."/>
            <person name="Davidsen T.M."/>
            <person name="Wayne K.J."/>
            <person name="Tettelin H."/>
            <person name="Glass J.I."/>
            <person name="Rusch D."/>
            <person name="Podicherti R."/>
            <person name="Tsui H.-C.T."/>
            <person name="Winkler M.E."/>
        </authorList>
    </citation>
    <scope>NUCLEOTIDE SEQUENCE</scope>
</reference>
<dbReference type="Pfam" id="PF01642">
    <property type="entry name" value="MM_CoA_mutase"/>
    <property type="match status" value="1"/>
</dbReference>
<dbReference type="InterPro" id="IPR016176">
    <property type="entry name" value="Cbl-dep_enz_cat"/>
</dbReference>
<dbReference type="GO" id="GO:0031419">
    <property type="term" value="F:cobalamin binding"/>
    <property type="evidence" value="ECO:0007669"/>
    <property type="project" value="InterPro"/>
</dbReference>
<organism evidence="2">
    <name type="scientific">marine metagenome</name>
    <dbReference type="NCBI Taxonomy" id="408172"/>
    <lineage>
        <taxon>unclassified sequences</taxon>
        <taxon>metagenomes</taxon>
        <taxon>ecological metagenomes</taxon>
    </lineage>
</organism>
<dbReference type="InterPro" id="IPR006099">
    <property type="entry name" value="MeMalonylCoA_mutase_a/b_cat"/>
</dbReference>
<protein>
    <recommendedName>
        <fullName evidence="1">Methylmalonyl-CoA mutase alpha/beta chain catalytic domain-containing protein</fullName>
    </recommendedName>
</protein>
<evidence type="ECO:0000313" key="2">
    <source>
        <dbReference type="EMBL" id="SVB13902.1"/>
    </source>
</evidence>
<dbReference type="PANTHER" id="PTHR48101:SF1">
    <property type="entry name" value="METHYLMALONYL-COA MUTASE, LARGE SUBUNIT"/>
    <property type="match status" value="1"/>
</dbReference>
<dbReference type="AlphaFoldDB" id="A0A382BKR2"/>
<dbReference type="EMBL" id="UINC01030087">
    <property type="protein sequence ID" value="SVB13902.1"/>
    <property type="molecule type" value="Genomic_DNA"/>
</dbReference>
<gene>
    <name evidence="2" type="ORF">METZ01_LOCUS166756</name>
</gene>
<dbReference type="SUPFAM" id="SSF51703">
    <property type="entry name" value="Cobalamin (vitamin B12)-dependent enzymes"/>
    <property type="match status" value="1"/>
</dbReference>